<dbReference type="GO" id="GO:0016985">
    <property type="term" value="F:mannan endo-1,4-beta-mannosidase activity"/>
    <property type="evidence" value="ECO:0007669"/>
    <property type="project" value="InterPro"/>
</dbReference>
<feature type="compositionally biased region" description="Basic and acidic residues" evidence="4">
    <location>
        <begin position="874"/>
        <end position="889"/>
    </location>
</feature>
<evidence type="ECO:0000256" key="3">
    <source>
        <dbReference type="ARBA" id="ARBA00023295"/>
    </source>
</evidence>
<feature type="region of interest" description="Disordered" evidence="4">
    <location>
        <begin position="205"/>
        <end position="265"/>
    </location>
</feature>
<keyword evidence="3" id="KW-0326">Glycosidase</keyword>
<protein>
    <recommendedName>
        <fullName evidence="6">GH26 domain-containing protein</fullName>
    </recommendedName>
</protein>
<evidence type="ECO:0000256" key="2">
    <source>
        <dbReference type="ARBA" id="ARBA00022801"/>
    </source>
</evidence>
<feature type="domain" description="GH26" evidence="6">
    <location>
        <begin position="325"/>
        <end position="621"/>
    </location>
</feature>
<feature type="region of interest" description="Disordered" evidence="4">
    <location>
        <begin position="828"/>
        <end position="900"/>
    </location>
</feature>
<dbReference type="PANTHER" id="PTHR40079">
    <property type="entry name" value="MANNAN ENDO-1,4-BETA-MANNOSIDASE E-RELATED"/>
    <property type="match status" value="1"/>
</dbReference>
<dbReference type="EMBL" id="JAFCMP010000100">
    <property type="protein sequence ID" value="KAG5186952.1"/>
    <property type="molecule type" value="Genomic_DNA"/>
</dbReference>
<evidence type="ECO:0000259" key="6">
    <source>
        <dbReference type="PROSITE" id="PS51764"/>
    </source>
</evidence>
<dbReference type="Pfam" id="PF02156">
    <property type="entry name" value="Glyco_hydro_26"/>
    <property type="match status" value="1"/>
</dbReference>
<feature type="transmembrane region" description="Helical" evidence="5">
    <location>
        <begin position="90"/>
        <end position="108"/>
    </location>
</feature>
<proteinExistence type="inferred from homology"/>
<dbReference type="GO" id="GO:0006080">
    <property type="term" value="P:substituted mannan metabolic process"/>
    <property type="evidence" value="ECO:0007669"/>
    <property type="project" value="InterPro"/>
</dbReference>
<evidence type="ECO:0000256" key="1">
    <source>
        <dbReference type="ARBA" id="ARBA00007754"/>
    </source>
</evidence>
<sequence>MQEPRTRCSRNRLDQLTFVAGHSIASDSLHITDFDVTSCRDDDDAVVTSNLSAALSLNLWLLQCTAARMRKRLVFRIRMLQRQMDAAVRALHITAAKVLLALGAHVVMPRHACGGHGVKDPNQRMKSLAHARFFARLQQLLCAQQPASEQWPSEQQSSSAQDFYRSALLLDASSECCVDADSLPACSADGKAPCSMQLIGEVAEQLQPEEGDDADLTEEQRELRKRRRRKHGRKKRGGKKGKGGKGKGGGKKPKPKPPVKPQGGGAGDPFCLNGMLDDDVQYCCPSNCSRCSNSKTCTNFSPAEEPTCCGAMIADSGRPCGLFPAPCYLDQTKFQNAPGSSKRTANVGAWFAGGPDALPQQEQNLGVKLDTVMMYLPVGPDLKWSAVSDILDTKRQVQLVMEFYDSYPNLRDVKSGKYDQYLKDFGKDAKADGRQLTIRPLHELNGDWYNWDALRNGNNAEDFPGAFQHVVTTLRSTGGNFKFQISYAAKNSAESNMPFKDFYPGDSYVDQICVSAYNTCGTGTYKSNKSFSEIINTWYFQVTAFAPSKSLCIAEMSTTDQCGSDKAQWITDAWHSLADDYPKFTSVNWFFESKKLGSAYKDWALKGSQASTQNPAQRCRGRCRPRRPPPPGHECAARFRARLTGRPLWSPGRFEAQRCAAYYHCVLAAAAAERCDTGAYERARLRACLRHSLTSACCCCLRRRRLDVEVDCAGAHWSTTPFREEESPLRPPPVLPPSRRALRGAERYCSARSRPPPSPRLYLLIFISAARCVPAHASLPLRRTNFNSGASPQCCADARAAPPCAASDGGAAAPCSMAAAAALGMGDSGAAADAHTPQQEGHSVTLEVPVEVAEPRRQRARKRRLRGGEGAAAESKERSGADVSVHEYPGDAEQDTYPDEASRHLLSTADPYCLKGWLD</sequence>
<keyword evidence="2" id="KW-0378">Hydrolase</keyword>
<evidence type="ECO:0000313" key="8">
    <source>
        <dbReference type="Proteomes" id="UP000664859"/>
    </source>
</evidence>
<keyword evidence="8" id="KW-1185">Reference proteome</keyword>
<feature type="compositionally biased region" description="Basic residues" evidence="4">
    <location>
        <begin position="223"/>
        <end position="257"/>
    </location>
</feature>
<feature type="non-terminal residue" evidence="7">
    <location>
        <position position="1"/>
    </location>
</feature>
<dbReference type="InterPro" id="IPR022790">
    <property type="entry name" value="GH26_dom"/>
</dbReference>
<dbReference type="InterPro" id="IPR017853">
    <property type="entry name" value="GH"/>
</dbReference>
<evidence type="ECO:0000313" key="7">
    <source>
        <dbReference type="EMBL" id="KAG5186952.1"/>
    </source>
</evidence>
<dbReference type="AlphaFoldDB" id="A0A835Z777"/>
<organism evidence="7 8">
    <name type="scientific">Tribonema minus</name>
    <dbReference type="NCBI Taxonomy" id="303371"/>
    <lineage>
        <taxon>Eukaryota</taxon>
        <taxon>Sar</taxon>
        <taxon>Stramenopiles</taxon>
        <taxon>Ochrophyta</taxon>
        <taxon>PX clade</taxon>
        <taxon>Xanthophyceae</taxon>
        <taxon>Tribonematales</taxon>
        <taxon>Tribonemataceae</taxon>
        <taxon>Tribonema</taxon>
    </lineage>
</organism>
<dbReference type="InterPro" id="IPR000805">
    <property type="entry name" value="Glyco_hydro_26"/>
</dbReference>
<accession>A0A835Z777</accession>
<reference evidence="7" key="1">
    <citation type="submission" date="2021-02" db="EMBL/GenBank/DDBJ databases">
        <title>First Annotated Genome of the Yellow-green Alga Tribonema minus.</title>
        <authorList>
            <person name="Mahan K.M."/>
        </authorList>
    </citation>
    <scope>NUCLEOTIDE SEQUENCE</scope>
    <source>
        <strain evidence="7">UTEX B ZZ1240</strain>
    </source>
</reference>
<dbReference type="Proteomes" id="UP000664859">
    <property type="component" value="Unassembled WGS sequence"/>
</dbReference>
<dbReference type="SUPFAM" id="SSF51445">
    <property type="entry name" value="(Trans)glycosidases"/>
    <property type="match status" value="1"/>
</dbReference>
<name>A0A835Z777_9STRA</name>
<feature type="compositionally biased region" description="Acidic residues" evidence="4">
    <location>
        <begin position="207"/>
        <end position="217"/>
    </location>
</feature>
<comment type="caution">
    <text evidence="7">The sequence shown here is derived from an EMBL/GenBank/DDBJ whole genome shotgun (WGS) entry which is preliminary data.</text>
</comment>
<dbReference type="PROSITE" id="PS51764">
    <property type="entry name" value="GH26"/>
    <property type="match status" value="1"/>
</dbReference>
<dbReference type="PANTHER" id="PTHR40079:SF4">
    <property type="entry name" value="GH26 DOMAIN-CONTAINING PROTEIN-RELATED"/>
    <property type="match status" value="1"/>
</dbReference>
<keyword evidence="5" id="KW-0472">Membrane</keyword>
<comment type="similarity">
    <text evidence="1">Belongs to the glycosyl hydrolase 26 family.</text>
</comment>
<evidence type="ECO:0000256" key="5">
    <source>
        <dbReference type="SAM" id="Phobius"/>
    </source>
</evidence>
<keyword evidence="5" id="KW-1133">Transmembrane helix</keyword>
<keyword evidence="5" id="KW-0812">Transmembrane</keyword>
<evidence type="ECO:0000256" key="4">
    <source>
        <dbReference type="SAM" id="MobiDB-lite"/>
    </source>
</evidence>
<dbReference type="Gene3D" id="3.20.20.80">
    <property type="entry name" value="Glycosidases"/>
    <property type="match status" value="1"/>
</dbReference>
<gene>
    <name evidence="7" type="ORF">JKP88DRAFT_254291</name>
</gene>